<organism evidence="1 2">
    <name type="scientific">Hypoxylon rubiginosum</name>
    <dbReference type="NCBI Taxonomy" id="110542"/>
    <lineage>
        <taxon>Eukaryota</taxon>
        <taxon>Fungi</taxon>
        <taxon>Dikarya</taxon>
        <taxon>Ascomycota</taxon>
        <taxon>Pezizomycotina</taxon>
        <taxon>Sordariomycetes</taxon>
        <taxon>Xylariomycetidae</taxon>
        <taxon>Xylariales</taxon>
        <taxon>Hypoxylaceae</taxon>
        <taxon>Hypoxylon</taxon>
    </lineage>
</organism>
<evidence type="ECO:0000313" key="1">
    <source>
        <dbReference type="EMBL" id="KAI6092551.1"/>
    </source>
</evidence>
<accession>A0ACC0DI70</accession>
<dbReference type="EMBL" id="MU394283">
    <property type="protein sequence ID" value="KAI6092551.1"/>
    <property type="molecule type" value="Genomic_DNA"/>
</dbReference>
<proteinExistence type="predicted"/>
<comment type="caution">
    <text evidence="1">The sequence shown here is derived from an EMBL/GenBank/DDBJ whole genome shotgun (WGS) entry which is preliminary data.</text>
</comment>
<gene>
    <name evidence="1" type="ORF">F4821DRAFT_136831</name>
</gene>
<reference evidence="1 2" key="1">
    <citation type="journal article" date="2022" name="New Phytol.">
        <title>Ecological generalism drives hyperdiversity of secondary metabolite gene clusters in xylarialean endophytes.</title>
        <authorList>
            <person name="Franco M.E.E."/>
            <person name="Wisecaver J.H."/>
            <person name="Arnold A.E."/>
            <person name="Ju Y.M."/>
            <person name="Slot J.C."/>
            <person name="Ahrendt S."/>
            <person name="Moore L.P."/>
            <person name="Eastman K.E."/>
            <person name="Scott K."/>
            <person name="Konkel Z."/>
            <person name="Mondo S.J."/>
            <person name="Kuo A."/>
            <person name="Hayes R.D."/>
            <person name="Haridas S."/>
            <person name="Andreopoulos B."/>
            <person name="Riley R."/>
            <person name="LaButti K."/>
            <person name="Pangilinan J."/>
            <person name="Lipzen A."/>
            <person name="Amirebrahimi M."/>
            <person name="Yan J."/>
            <person name="Adam C."/>
            <person name="Keymanesh K."/>
            <person name="Ng V."/>
            <person name="Louie K."/>
            <person name="Northen T."/>
            <person name="Drula E."/>
            <person name="Henrissat B."/>
            <person name="Hsieh H.M."/>
            <person name="Youens-Clark K."/>
            <person name="Lutzoni F."/>
            <person name="Miadlikowska J."/>
            <person name="Eastwood D.C."/>
            <person name="Hamelin R.C."/>
            <person name="Grigoriev I.V."/>
            <person name="U'Ren J.M."/>
        </authorList>
    </citation>
    <scope>NUCLEOTIDE SEQUENCE [LARGE SCALE GENOMIC DNA]</scope>
    <source>
        <strain evidence="1 2">ER1909</strain>
    </source>
</reference>
<protein>
    <submittedName>
        <fullName evidence="1">Uncharacterized protein</fullName>
    </submittedName>
</protein>
<keyword evidence="2" id="KW-1185">Reference proteome</keyword>
<sequence length="1202" mass="130994">MIPKWSSVCALLYVAVCFNLVAAGHPALYRRQDASSTTTAAATTTRDGDGTTTTAQADKSDTTTGSSKPTSVEITTTSSSSTLEPTIIPSAINGNNPSNESYSDDTTIAAGELPLEPRLTPGWGVSGAILLITGIGYTLIGIKNTWMHTFFSSAYLTSLCVTVLIVYVMSPPVSDAIQGAYVVGVVCSGLILGGAATIFKELTEGLGCLLGGFCFAMWLLTLHEGGLLPTTVGKVIFIIAFTVTGFAFYFSRYTRAYALIVLISFAGATVTVLGIDCFSKAGLKEFWAYIWNLNDNLFPLGADTYPLTKGVRVEIAVIVVLTILGIISQLRLWRVVQQHREKRAEERAEFERMRDEEEATVGRRIEEDNERERRQWETTYGNGPPPMSPTTTSRDSGVGEIENEKKGRLSQTTVQPVSPSESDNENAIEMADLSASTSTASPEAKQADGLGIVKQDEDKRVTIRVSQDDHPDRDGGLSPIPEPDEKSWMAGVDGNARHASVRSRNSQRLSNLPGPEIVPLPFAVPETHGDEIDDEDRSSVATFADEDERSVTLDKRASRASLSHRLSVGSGNLLRSLSHRSQKSKGQTGEFDQPQPSPRWGESGEDLVTHHQRRPEDAGSIAATIDGMSLNDDERIESVEDETSRWTMEIKAELADRLPKEEARPKDKKLQELRQDESKERPYSAADTVATDILNPSYLGEPAGGRSKRSSATHATAITEGTNEASNPNIAPGTTPSDTSKAGKSASSVSLTKDALPSSLSRVALSYRTNEWAKHLSQAEKPELEMLKLNEYVEPEESTKQQEAAAPLYVEELQQTPESGIPAASIVRSPSSMSNAAHIYRSPSRTSVAGTSNIAQAMPLSTPPTGQLPEAGNRSSLTITAPPPVLHTNHSLRMKNRRQSGDVMVQPILEENEHLSVKAHSTREGDDSMLNPISASPVEYESPDLQRTSIPGVVSYTSPQTLIGKRDMFLRSKSQSTLLLSPPIPEGTQFAPRSASQMDLSYNHSPPSPLDADDLPLSQRKELMRQSSMLSAKSATLNPRPNSTMRVSSTPTPNAPGLPQVTSDNSHFNSHQPQRRSTVQSHTQREAQLASFRQSVAAELRANTPVSPSGNNGRETPLVPSSSNGTLLGGGPWTGNNDVQHQIDQQRNMLLSQRQEEAQRKEFQRLEKERNDYAFEEMMRRGDLMDAHREALRKMQKNIKDQ</sequence>
<evidence type="ECO:0000313" key="2">
    <source>
        <dbReference type="Proteomes" id="UP001497680"/>
    </source>
</evidence>
<dbReference type="Proteomes" id="UP001497680">
    <property type="component" value="Unassembled WGS sequence"/>
</dbReference>
<name>A0ACC0DI70_9PEZI</name>